<reference evidence="1" key="1">
    <citation type="journal article" date="2015" name="Nature">
        <title>Complex archaea that bridge the gap between prokaryotes and eukaryotes.</title>
        <authorList>
            <person name="Spang A."/>
            <person name="Saw J.H."/>
            <person name="Jorgensen S.L."/>
            <person name="Zaremba-Niedzwiedzka K."/>
            <person name="Martijn J."/>
            <person name="Lind A.E."/>
            <person name="van Eijk R."/>
            <person name="Schleper C."/>
            <person name="Guy L."/>
            <person name="Ettema T.J."/>
        </authorList>
    </citation>
    <scope>NUCLEOTIDE SEQUENCE</scope>
</reference>
<proteinExistence type="predicted"/>
<protein>
    <submittedName>
        <fullName evidence="1">Uncharacterized protein</fullName>
    </submittedName>
</protein>
<dbReference type="AlphaFoldDB" id="A0A0F9QP87"/>
<gene>
    <name evidence="1" type="ORF">LCGC14_0677040</name>
</gene>
<sequence length="124" mass="15058">MTISPPVLDTKEFKRNLMGEFNALYMKTTDPQNMSSIQQVSEEIIEVGLQQYPDQGETYEVRIFDELNRLRHFGWQLRYIKYEADSTLFLYFQKVDRRNVDFYNLVHDEHNNEQDLWWLKNDKV</sequence>
<organism evidence="1">
    <name type="scientific">marine sediment metagenome</name>
    <dbReference type="NCBI Taxonomy" id="412755"/>
    <lineage>
        <taxon>unclassified sequences</taxon>
        <taxon>metagenomes</taxon>
        <taxon>ecological metagenomes</taxon>
    </lineage>
</organism>
<dbReference type="EMBL" id="LAZR01001353">
    <property type="protein sequence ID" value="KKN46010.1"/>
    <property type="molecule type" value="Genomic_DNA"/>
</dbReference>
<evidence type="ECO:0000313" key="1">
    <source>
        <dbReference type="EMBL" id="KKN46010.1"/>
    </source>
</evidence>
<accession>A0A0F9QP87</accession>
<comment type="caution">
    <text evidence="1">The sequence shown here is derived from an EMBL/GenBank/DDBJ whole genome shotgun (WGS) entry which is preliminary data.</text>
</comment>
<name>A0A0F9QP87_9ZZZZ</name>